<dbReference type="Gene3D" id="3.20.20.80">
    <property type="entry name" value="Glycosidases"/>
    <property type="match status" value="1"/>
</dbReference>
<proteinExistence type="predicted"/>
<dbReference type="EMBL" id="CP136051">
    <property type="protein sequence ID" value="WOK07477.1"/>
    <property type="molecule type" value="Genomic_DNA"/>
</dbReference>
<name>A0ABZ0IV14_9BACT</name>
<reference evidence="1 2" key="1">
    <citation type="journal article" date="2023" name="Microbiol. Resour. Announc.">
        <title>Complete Genome Sequence of Imperialibacter roseus strain P4T.</title>
        <authorList>
            <person name="Tizabi D.R."/>
            <person name="Bachvaroff T."/>
            <person name="Hill R.T."/>
        </authorList>
    </citation>
    <scope>NUCLEOTIDE SEQUENCE [LARGE SCALE GENOMIC DNA]</scope>
    <source>
        <strain evidence="1 2">P4T</strain>
    </source>
</reference>
<organism evidence="1 2">
    <name type="scientific">Imperialibacter roseus</name>
    <dbReference type="NCBI Taxonomy" id="1324217"/>
    <lineage>
        <taxon>Bacteria</taxon>
        <taxon>Pseudomonadati</taxon>
        <taxon>Bacteroidota</taxon>
        <taxon>Cytophagia</taxon>
        <taxon>Cytophagales</taxon>
        <taxon>Flammeovirgaceae</taxon>
        <taxon>Imperialibacter</taxon>
    </lineage>
</organism>
<evidence type="ECO:0008006" key="3">
    <source>
        <dbReference type="Google" id="ProtNLM"/>
    </source>
</evidence>
<accession>A0ABZ0IV14</accession>
<dbReference type="InterPro" id="IPR017853">
    <property type="entry name" value="GH"/>
</dbReference>
<sequence length="457" mass="51442">MQLHPQNPHYFQYQGKPLIIIGSGEHYGAVMNLDFDYKTYLNTLGKEGLNHTRLFTGAYLEKQGDFGIKKNTMAPAEGRAILPWKRSNQPGYALGGNKFDLDQWDPAYFARLKDFMTLASTNKVMVEVCLFSAHYGGGWNYAAFNPSNNINSTPELEAKDVNTLNNKGLLARQEAYVRKLVRELNGFGNFYFEIQNEPWADNTEIVFTRNDYGESPWMDKIQVVSQASNQWQKLVASWIKDEESKLTNKHLISQNISNFYYPITEPDPQIDIFNFHYAYPRAASENYYLNKVLGFNETGFAGGEDDTYRRQVWQFVMAGGALFSHLDYSFSVGQENGQDTTYESPGGGSPDLRKEFGILKSFMETHDLVNLQPDASVVKAAPGATTLAMSNSNGMWVVYWESLAVKSYDITLTLPAGSYSTEWMDVTTGNIISKGAVKDSKVAVPGQADMVLVVRRK</sequence>
<gene>
    <name evidence="1" type="ORF">RT717_02430</name>
</gene>
<protein>
    <recommendedName>
        <fullName evidence="3">Glycoside hydrolase family 5 domain-containing protein</fullName>
    </recommendedName>
</protein>
<evidence type="ECO:0000313" key="2">
    <source>
        <dbReference type="Proteomes" id="UP001302349"/>
    </source>
</evidence>
<dbReference type="Proteomes" id="UP001302349">
    <property type="component" value="Chromosome"/>
</dbReference>
<dbReference type="SUPFAM" id="SSF51445">
    <property type="entry name" value="(Trans)glycosidases"/>
    <property type="match status" value="1"/>
</dbReference>
<evidence type="ECO:0000313" key="1">
    <source>
        <dbReference type="EMBL" id="WOK07477.1"/>
    </source>
</evidence>
<keyword evidence="2" id="KW-1185">Reference proteome</keyword>
<dbReference type="RefSeq" id="WP_317490155.1">
    <property type="nucleotide sequence ID" value="NZ_CP136051.1"/>
</dbReference>